<organism evidence="2 3">
    <name type="scientific">Phytophthora megakarya</name>
    <dbReference type="NCBI Taxonomy" id="4795"/>
    <lineage>
        <taxon>Eukaryota</taxon>
        <taxon>Sar</taxon>
        <taxon>Stramenopiles</taxon>
        <taxon>Oomycota</taxon>
        <taxon>Peronosporomycetes</taxon>
        <taxon>Peronosporales</taxon>
        <taxon>Peronosporaceae</taxon>
        <taxon>Phytophthora</taxon>
    </lineage>
</organism>
<reference evidence="3" key="1">
    <citation type="submission" date="2017-03" db="EMBL/GenBank/DDBJ databases">
        <title>Phytopthora megakarya and P. palmivora, two closely related causual agents of cacao black pod achieved similar genome size and gene model numbers by different mechanisms.</title>
        <authorList>
            <person name="Ali S."/>
            <person name="Shao J."/>
            <person name="Larry D.J."/>
            <person name="Kronmiller B."/>
            <person name="Shen D."/>
            <person name="Strem M.D."/>
            <person name="Melnick R.L."/>
            <person name="Guiltinan M.J."/>
            <person name="Tyler B.M."/>
            <person name="Meinhardt L.W."/>
            <person name="Bailey B.A."/>
        </authorList>
    </citation>
    <scope>NUCLEOTIDE SEQUENCE [LARGE SCALE GENOMIC DNA]</scope>
    <source>
        <strain evidence="3">zdho120</strain>
    </source>
</reference>
<dbReference type="EMBL" id="NBNE01002427">
    <property type="protein sequence ID" value="OWZ10496.1"/>
    <property type="molecule type" value="Genomic_DNA"/>
</dbReference>
<evidence type="ECO:0008006" key="4">
    <source>
        <dbReference type="Google" id="ProtNLM"/>
    </source>
</evidence>
<dbReference type="OrthoDB" id="128557at2759"/>
<evidence type="ECO:0000313" key="2">
    <source>
        <dbReference type="EMBL" id="OWZ10496.1"/>
    </source>
</evidence>
<keyword evidence="3" id="KW-1185">Reference proteome</keyword>
<comment type="caution">
    <text evidence="2">The sequence shown here is derived from an EMBL/GenBank/DDBJ whole genome shotgun (WGS) entry which is preliminary data.</text>
</comment>
<feature type="compositionally biased region" description="Basic and acidic residues" evidence="1">
    <location>
        <begin position="207"/>
        <end position="216"/>
    </location>
</feature>
<name>A0A225VYH8_9STRA</name>
<dbReference type="Proteomes" id="UP000198211">
    <property type="component" value="Unassembled WGS sequence"/>
</dbReference>
<proteinExistence type="predicted"/>
<protein>
    <recommendedName>
        <fullName evidence="4">SWIM-type domain-containing protein</fullName>
    </recommendedName>
</protein>
<dbReference type="AlphaFoldDB" id="A0A225VYH8"/>
<sequence length="382" mass="43026">MLLGLKTRVAPTPDDRYQQIVSEIDQLHSSSRSPKTVPTFLRAVESRISAHVLKNLKREWEQFVNLMEETTCEDVSLSTWILSCHHQSFECHDLDWKCICLFSTSNHLLCRHIMHLAHRGHGFNMLPAMTIRERWSTLAALNSMEALAAAGVCSVRFTGKFSTPTPFLKQVVYVRLRRRERANQVVLSSAEKYSFAKAITVEEGLRVGESREKADEVPSPEGGNDDDELYQGVTSTIDPADAMATAKLKEGFENQAIEDVTNGISNGDDIPSTQMAVSGPDERTAPPSEKEDEASTTHQMLLMSRNQSTKINRVRPVRLRQSKITSARLAVHKHLTGLTIKLDELITWARNTPNVKHVLTTMEKYPVQLTDAYLRSRVIECQ</sequence>
<evidence type="ECO:0000313" key="3">
    <source>
        <dbReference type="Proteomes" id="UP000198211"/>
    </source>
</evidence>
<feature type="region of interest" description="Disordered" evidence="1">
    <location>
        <begin position="261"/>
        <end position="294"/>
    </location>
</feature>
<gene>
    <name evidence="2" type="ORF">PHMEG_00016646</name>
</gene>
<evidence type="ECO:0000256" key="1">
    <source>
        <dbReference type="SAM" id="MobiDB-lite"/>
    </source>
</evidence>
<accession>A0A225VYH8</accession>
<feature type="region of interest" description="Disordered" evidence="1">
    <location>
        <begin position="207"/>
        <end position="229"/>
    </location>
</feature>